<organism evidence="2">
    <name type="scientific">Tanacetum cinerariifolium</name>
    <name type="common">Dalmatian daisy</name>
    <name type="synonym">Chrysanthemum cinerariifolium</name>
    <dbReference type="NCBI Taxonomy" id="118510"/>
    <lineage>
        <taxon>Eukaryota</taxon>
        <taxon>Viridiplantae</taxon>
        <taxon>Streptophyta</taxon>
        <taxon>Embryophyta</taxon>
        <taxon>Tracheophyta</taxon>
        <taxon>Spermatophyta</taxon>
        <taxon>Magnoliopsida</taxon>
        <taxon>eudicotyledons</taxon>
        <taxon>Gunneridae</taxon>
        <taxon>Pentapetalae</taxon>
        <taxon>asterids</taxon>
        <taxon>campanulids</taxon>
        <taxon>Asterales</taxon>
        <taxon>Asteraceae</taxon>
        <taxon>Asteroideae</taxon>
        <taxon>Anthemideae</taxon>
        <taxon>Anthemidinae</taxon>
        <taxon>Tanacetum</taxon>
    </lineage>
</organism>
<evidence type="ECO:0000313" key="2">
    <source>
        <dbReference type="EMBL" id="GFD23045.1"/>
    </source>
</evidence>
<sequence>MPLYSQLKGTRSSVDASEGLAGA</sequence>
<gene>
    <name evidence="2" type="ORF">Tci_895014</name>
</gene>
<feature type="region of interest" description="Disordered" evidence="1">
    <location>
        <begin position="1"/>
        <end position="23"/>
    </location>
</feature>
<comment type="caution">
    <text evidence="2">The sequence shown here is derived from an EMBL/GenBank/DDBJ whole genome shotgun (WGS) entry which is preliminary data.</text>
</comment>
<reference evidence="2" key="1">
    <citation type="journal article" date="2019" name="Sci. Rep.">
        <title>Draft genome of Tanacetum cinerariifolium, the natural source of mosquito coil.</title>
        <authorList>
            <person name="Yamashiro T."/>
            <person name="Shiraishi A."/>
            <person name="Satake H."/>
            <person name="Nakayama K."/>
        </authorList>
    </citation>
    <scope>NUCLEOTIDE SEQUENCE</scope>
</reference>
<name>A0A699UJ72_TANCI</name>
<evidence type="ECO:0000256" key="1">
    <source>
        <dbReference type="SAM" id="MobiDB-lite"/>
    </source>
</evidence>
<dbReference type="AlphaFoldDB" id="A0A699UJ72"/>
<accession>A0A699UJ72</accession>
<protein>
    <submittedName>
        <fullName evidence="2">Uncharacterized protein</fullName>
    </submittedName>
</protein>
<dbReference type="EMBL" id="BKCJ011341959">
    <property type="protein sequence ID" value="GFD23045.1"/>
    <property type="molecule type" value="Genomic_DNA"/>
</dbReference>
<proteinExistence type="predicted"/>
<feature type="non-terminal residue" evidence="2">
    <location>
        <position position="23"/>
    </location>
</feature>